<gene>
    <name evidence="2" type="ORF">HLUCCA11_00415</name>
</gene>
<evidence type="ECO:0000256" key="1">
    <source>
        <dbReference type="SAM" id="Phobius"/>
    </source>
</evidence>
<dbReference type="EMBL" id="LJZR01000001">
    <property type="protein sequence ID" value="KPQ37544.1"/>
    <property type="molecule type" value="Genomic_DNA"/>
</dbReference>
<organism evidence="2 3">
    <name type="scientific">Phormidesmis priestleyi Ana</name>
    <dbReference type="NCBI Taxonomy" id="1666911"/>
    <lineage>
        <taxon>Bacteria</taxon>
        <taxon>Bacillati</taxon>
        <taxon>Cyanobacteriota</taxon>
        <taxon>Cyanophyceae</taxon>
        <taxon>Leptolyngbyales</taxon>
        <taxon>Leptolyngbyaceae</taxon>
        <taxon>Phormidesmis</taxon>
    </lineage>
</organism>
<keyword evidence="1" id="KW-0472">Membrane</keyword>
<keyword evidence="1" id="KW-0812">Transmembrane</keyword>
<proteinExistence type="predicted"/>
<comment type="caution">
    <text evidence="2">The sequence shown here is derived from an EMBL/GenBank/DDBJ whole genome shotgun (WGS) entry which is preliminary data.</text>
</comment>
<dbReference type="STRING" id="1666911.HLUCCA11_00415"/>
<sequence>MMIRNLDTADLAIYYALLFPKLLLWALMLNNLISK</sequence>
<dbReference type="AlphaFoldDB" id="A0A0P8BU00"/>
<dbReference type="Proteomes" id="UP000050465">
    <property type="component" value="Unassembled WGS sequence"/>
</dbReference>
<name>A0A0P8BU00_9CYAN</name>
<evidence type="ECO:0000313" key="3">
    <source>
        <dbReference type="Proteomes" id="UP000050465"/>
    </source>
</evidence>
<keyword evidence="1" id="KW-1133">Transmembrane helix</keyword>
<accession>A0A0P8BU00</accession>
<reference evidence="2 3" key="1">
    <citation type="submission" date="2015-09" db="EMBL/GenBank/DDBJ databases">
        <title>Identification and resolution of microdiversity through metagenomic sequencing of parallel consortia.</title>
        <authorList>
            <person name="Nelson W.C."/>
            <person name="Romine M.F."/>
            <person name="Lindemann S.R."/>
        </authorList>
    </citation>
    <scope>NUCLEOTIDE SEQUENCE [LARGE SCALE GENOMIC DNA]</scope>
    <source>
        <strain evidence="2">Ana</strain>
    </source>
</reference>
<feature type="transmembrane region" description="Helical" evidence="1">
    <location>
        <begin position="12"/>
        <end position="33"/>
    </location>
</feature>
<evidence type="ECO:0000313" key="2">
    <source>
        <dbReference type="EMBL" id="KPQ37544.1"/>
    </source>
</evidence>
<protein>
    <submittedName>
        <fullName evidence="2">Uncharacterized protein</fullName>
    </submittedName>
</protein>